<feature type="compositionally biased region" description="Low complexity" evidence="2">
    <location>
        <begin position="648"/>
        <end position="668"/>
    </location>
</feature>
<name>A0AAN9BX78_9CAEN</name>
<accession>A0AAN9BX78</accession>
<evidence type="ECO:0000256" key="2">
    <source>
        <dbReference type="SAM" id="MobiDB-lite"/>
    </source>
</evidence>
<dbReference type="InterPro" id="IPR011333">
    <property type="entry name" value="SKP1/BTB/POZ_sf"/>
</dbReference>
<feature type="region of interest" description="Disordered" evidence="2">
    <location>
        <begin position="1"/>
        <end position="41"/>
    </location>
</feature>
<feature type="compositionally biased region" description="Low complexity" evidence="2">
    <location>
        <begin position="581"/>
        <end position="605"/>
    </location>
</feature>
<gene>
    <name evidence="4" type="ORF">V1264_012399</name>
</gene>
<dbReference type="Proteomes" id="UP001374579">
    <property type="component" value="Unassembled WGS sequence"/>
</dbReference>
<evidence type="ECO:0000313" key="4">
    <source>
        <dbReference type="EMBL" id="KAK7113038.1"/>
    </source>
</evidence>
<feature type="region of interest" description="Disordered" evidence="2">
    <location>
        <begin position="648"/>
        <end position="699"/>
    </location>
</feature>
<feature type="region of interest" description="Disordered" evidence="2">
    <location>
        <begin position="567"/>
        <end position="607"/>
    </location>
</feature>
<evidence type="ECO:0000313" key="5">
    <source>
        <dbReference type="Proteomes" id="UP001374579"/>
    </source>
</evidence>
<keyword evidence="1" id="KW-0217">Developmental protein</keyword>
<dbReference type="PANTHER" id="PTHR23231">
    <property type="entry name" value="GERM CELL-LESS PROTEIN"/>
    <property type="match status" value="1"/>
</dbReference>
<reference evidence="4 5" key="1">
    <citation type="submission" date="2024-02" db="EMBL/GenBank/DDBJ databases">
        <title>Chromosome-scale genome assembly of the rough periwinkle Littorina saxatilis.</title>
        <authorList>
            <person name="De Jode A."/>
            <person name="Faria R."/>
            <person name="Formenti G."/>
            <person name="Sims Y."/>
            <person name="Smith T.P."/>
            <person name="Tracey A."/>
            <person name="Wood J.M.D."/>
            <person name="Zagrodzka Z.B."/>
            <person name="Johannesson K."/>
            <person name="Butlin R.K."/>
            <person name="Leder E.H."/>
        </authorList>
    </citation>
    <scope>NUCLEOTIDE SEQUENCE [LARGE SCALE GENOMIC DNA]</scope>
    <source>
        <strain evidence="4">Snail1</strain>
        <tissue evidence="4">Muscle</tissue>
    </source>
</reference>
<feature type="domain" description="BTB" evidence="3">
    <location>
        <begin position="62"/>
        <end position="132"/>
    </location>
</feature>
<dbReference type="InterPro" id="IPR043380">
    <property type="entry name" value="Gcl-like"/>
</dbReference>
<proteinExistence type="predicted"/>
<protein>
    <recommendedName>
        <fullName evidence="3">BTB domain-containing protein</fullName>
    </recommendedName>
</protein>
<dbReference type="PANTHER" id="PTHR23231:SF17">
    <property type="entry name" value="BTB DOMAIN-CONTAINING PROTEIN"/>
    <property type="match status" value="1"/>
</dbReference>
<dbReference type="PROSITE" id="PS50097">
    <property type="entry name" value="BTB"/>
    <property type="match status" value="1"/>
</dbReference>
<evidence type="ECO:0000256" key="1">
    <source>
        <dbReference type="ARBA" id="ARBA00022473"/>
    </source>
</evidence>
<dbReference type="EMBL" id="JBAMIC010000002">
    <property type="protein sequence ID" value="KAK7113038.1"/>
    <property type="molecule type" value="Genomic_DNA"/>
</dbReference>
<feature type="compositionally biased region" description="Basic and acidic residues" evidence="2">
    <location>
        <begin position="501"/>
        <end position="521"/>
    </location>
</feature>
<keyword evidence="5" id="KW-1185">Reference proteome</keyword>
<evidence type="ECO:0000259" key="3">
    <source>
        <dbReference type="PROSITE" id="PS50097"/>
    </source>
</evidence>
<feature type="region of interest" description="Disordered" evidence="2">
    <location>
        <begin position="472"/>
        <end position="551"/>
    </location>
</feature>
<dbReference type="SMART" id="SM00225">
    <property type="entry name" value="BTB"/>
    <property type="match status" value="1"/>
</dbReference>
<dbReference type="CDD" id="cd18305">
    <property type="entry name" value="BTB_POZ_GCL"/>
    <property type="match status" value="1"/>
</dbReference>
<dbReference type="Pfam" id="PF00651">
    <property type="entry name" value="BTB"/>
    <property type="match status" value="1"/>
</dbReference>
<dbReference type="AlphaFoldDB" id="A0AAN9BX78"/>
<organism evidence="4 5">
    <name type="scientific">Littorina saxatilis</name>
    <dbReference type="NCBI Taxonomy" id="31220"/>
    <lineage>
        <taxon>Eukaryota</taxon>
        <taxon>Metazoa</taxon>
        <taxon>Spiralia</taxon>
        <taxon>Lophotrochozoa</taxon>
        <taxon>Mollusca</taxon>
        <taxon>Gastropoda</taxon>
        <taxon>Caenogastropoda</taxon>
        <taxon>Littorinimorpha</taxon>
        <taxon>Littorinoidea</taxon>
        <taxon>Littorinidae</taxon>
        <taxon>Littorina</taxon>
    </lineage>
</organism>
<comment type="caution">
    <text evidence="4">The sequence shown here is derived from an EMBL/GenBank/DDBJ whole genome shotgun (WGS) entry which is preliminary data.</text>
</comment>
<dbReference type="InterPro" id="IPR000210">
    <property type="entry name" value="BTB/POZ_dom"/>
</dbReference>
<sequence length="699" mass="77274">MGGSLSTGRGVKRPLEEDKAEASPSVSLHSDGENELHTPKRKRFQSTSKYIVKTLFEEGANSDVTIHALGKDWRLHRLYLCQCKYFDSMFNGAWLESDQSTINIEISDENITCEALKIAFKSLYTDNVFVKAVQAVGVLAAATFLQLDPLIEHCKVVMKGCVHFKTVCPFLSAAEQYGLMEVKDGCLKWLQHCLMAPGNSPMLSDICVDLLMSLLDSKELWLLQVEVDVYTLLKKWMFLRFNPSWSGNDEDLHKDCKDYFKQQEQENGCCFLETEKGRNCIPMFEKIRWMYVVDHLSAVQLIKDDQILPISWVDPYFKYCWLHHLRTEQGDDTGPTDLSEEDFYKHAMRCGRIMLREQEYHWRWLGYQYGLDLLFTLRNKTVSVRRNTGSLHKFEGSLSQQKDRRLMLHLKVAQVKKKDIGCNSHTKSSGIFNLLLTNDDIEFVLLTLDSNTKFPLQVTMHLLCTTPSLPSPSLAVPPQPVSVIPSHEDVTSPSATSSVGEDERQGCEQSAKRKEEKERLSGEAAQGGGGEPSGDPCLEGPRTSQSRLSSRSLAGVVARLSGSVSAFSPIRDSDRPGQQESSGSSDISPAPSSSSSILVPSSVSSTMNLPSRVYSSAALLGARTATVSVASRSLSFASASVSSSSVVVATSGSSSAQAEASAGRAAFSTERGSSPSGQWLHRHRPGSRRVAQPQLGDQS</sequence>
<dbReference type="GO" id="GO:0007281">
    <property type="term" value="P:germ cell development"/>
    <property type="evidence" value="ECO:0007669"/>
    <property type="project" value="InterPro"/>
</dbReference>
<dbReference type="Gene3D" id="3.30.710.10">
    <property type="entry name" value="Potassium Channel Kv1.1, Chain A"/>
    <property type="match status" value="1"/>
</dbReference>
<dbReference type="SUPFAM" id="SSF54695">
    <property type="entry name" value="POZ domain"/>
    <property type="match status" value="1"/>
</dbReference>